<gene>
    <name evidence="2" type="ORF">MNB_SUP05-SYMBIONT-7-51</name>
</gene>
<dbReference type="InterPro" id="IPR010359">
    <property type="entry name" value="IrrE_HExxH"/>
</dbReference>
<dbReference type="PANTHER" id="PTHR43236">
    <property type="entry name" value="ANTITOXIN HIGA1"/>
    <property type="match status" value="1"/>
</dbReference>
<accession>A0A1W1E4W4</accession>
<evidence type="ECO:0000313" key="2">
    <source>
        <dbReference type="EMBL" id="SFV88897.1"/>
    </source>
</evidence>
<dbReference type="AlphaFoldDB" id="A0A1W1E4W4"/>
<dbReference type="InterPro" id="IPR052345">
    <property type="entry name" value="Rad_response_metalloprotease"/>
</dbReference>
<dbReference type="EMBL" id="FPIA01000099">
    <property type="protein sequence ID" value="SFV88897.1"/>
    <property type="molecule type" value="Genomic_DNA"/>
</dbReference>
<protein>
    <recommendedName>
        <fullName evidence="1">IrrE N-terminal-like domain-containing protein</fullName>
    </recommendedName>
</protein>
<feature type="domain" description="IrrE N-terminal-like" evidence="1">
    <location>
        <begin position="4"/>
        <end position="109"/>
    </location>
</feature>
<dbReference type="PANTHER" id="PTHR43236:SF1">
    <property type="entry name" value="BLL7220 PROTEIN"/>
    <property type="match status" value="1"/>
</dbReference>
<organism evidence="2">
    <name type="scientific">hydrothermal vent metagenome</name>
    <dbReference type="NCBI Taxonomy" id="652676"/>
    <lineage>
        <taxon>unclassified sequences</taxon>
        <taxon>metagenomes</taxon>
        <taxon>ecological metagenomes</taxon>
    </lineage>
</organism>
<name>A0A1W1E4W4_9ZZZZ</name>
<dbReference type="Pfam" id="PF06114">
    <property type="entry name" value="Peptidase_M78"/>
    <property type="match status" value="1"/>
</dbReference>
<proteinExistence type="predicted"/>
<reference evidence="2" key="1">
    <citation type="submission" date="2016-10" db="EMBL/GenBank/DDBJ databases">
        <authorList>
            <person name="de Groot N.N."/>
        </authorList>
    </citation>
    <scope>NUCLEOTIDE SEQUENCE</scope>
</reference>
<sequence length="127" mass="14943">MQNKTNDLLGAVEYNSKRIYVNAEMPANERHFTLAHEIGHIFLHPQENQIDLRISNPEKSDKESEANVFAYELVMPLFRFIKAYKEFNGDTYSLSKCFFVPEKNVRKRIEFLQKQIDAKKIDNFINA</sequence>
<evidence type="ECO:0000259" key="1">
    <source>
        <dbReference type="Pfam" id="PF06114"/>
    </source>
</evidence>
<dbReference type="Gene3D" id="1.10.10.2910">
    <property type="match status" value="1"/>
</dbReference>